<dbReference type="RefSeq" id="WP_009197379.1">
    <property type="nucleotide sequence ID" value="NZ_AODQ01000173.1"/>
</dbReference>
<feature type="transmembrane region" description="Helical" evidence="2">
    <location>
        <begin position="58"/>
        <end position="79"/>
    </location>
</feature>
<dbReference type="Gene3D" id="1.20.120.1200">
    <property type="entry name" value="NADH-ubiquinone/plastoquinone oxidoreductase chain 6, subunit NuoJ"/>
    <property type="match status" value="1"/>
</dbReference>
<dbReference type="GO" id="GO:0008137">
    <property type="term" value="F:NADH dehydrogenase (ubiquinone) activity"/>
    <property type="evidence" value="ECO:0007669"/>
    <property type="project" value="UniProtKB-UniRule"/>
</dbReference>
<dbReference type="OrthoDB" id="981464at2"/>
<feature type="compositionally biased region" description="Polar residues" evidence="3">
    <location>
        <begin position="183"/>
        <end position="193"/>
    </location>
</feature>
<dbReference type="eggNOG" id="COG0839">
    <property type="taxonomic scope" value="Bacteria"/>
</dbReference>
<evidence type="ECO:0000256" key="3">
    <source>
        <dbReference type="SAM" id="MobiDB-lite"/>
    </source>
</evidence>
<sequence length="193" mass="19942">MVQFLFYAFAALTLAAALVILFTRNLLYAAFSLIFCFLGVAAIYVLSGADFLGVTQIVIYVGGVLILLIFGVMLTNRISAGPVLTGLHNQFLGYALPLGLLVLLLGTLGQLALPDWALRAEATGGLVQQSTVAPIGLQLMTQYILAFELAGLLLLLALIGSALLASPASEQGPATPLAPSPGAPSSTQPGTPS</sequence>
<keyword evidence="2" id="KW-0812">Transmembrane</keyword>
<dbReference type="GO" id="GO:0005886">
    <property type="term" value="C:plasma membrane"/>
    <property type="evidence" value="ECO:0007669"/>
    <property type="project" value="UniProtKB-SubCell"/>
</dbReference>
<evidence type="ECO:0000313" key="4">
    <source>
        <dbReference type="EMBL" id="EMR00880.1"/>
    </source>
</evidence>
<keyword evidence="5" id="KW-1185">Reference proteome</keyword>
<dbReference type="Pfam" id="PF00499">
    <property type="entry name" value="Oxidored_q3"/>
    <property type="match status" value="1"/>
</dbReference>
<reference evidence="4 5" key="1">
    <citation type="journal article" date="2013" name="Genome Announc.">
        <title>Draft Genome Sequence of Cesiribacter andamanensis Strain AMV16T, Isolated from a Soil Sample from a Mud Volcano in the Andaman Islands, India.</title>
        <authorList>
            <person name="Shivaji S."/>
            <person name="Ara S."/>
            <person name="Begum Z."/>
            <person name="Srinivas T.N."/>
            <person name="Singh A."/>
            <person name="Kumar Pinnaka A."/>
        </authorList>
    </citation>
    <scope>NUCLEOTIDE SEQUENCE [LARGE SCALE GENOMIC DNA]</scope>
    <source>
        <strain evidence="4 5">AMV16</strain>
    </source>
</reference>
<protein>
    <recommendedName>
        <fullName evidence="2">NADH-quinone oxidoreductase subunit J</fullName>
        <ecNumber evidence="2">7.1.1.-</ecNumber>
    </recommendedName>
</protein>
<keyword evidence="2" id="KW-1133">Transmembrane helix</keyword>
<dbReference type="PANTHER" id="PTHR33269">
    <property type="entry name" value="NADH-UBIQUINONE OXIDOREDUCTASE CHAIN 6"/>
    <property type="match status" value="1"/>
</dbReference>
<comment type="caution">
    <text evidence="2">Lacks conserved residue(s) required for the propagation of feature annotation.</text>
</comment>
<dbReference type="STRING" id="1279009.ADICEAN_04004"/>
<proteinExistence type="inferred from homology"/>
<keyword evidence="2" id="KW-0472">Membrane</keyword>
<name>M7NGD0_9BACT</name>
<comment type="similarity">
    <text evidence="1 2">Belongs to the complex I subunit 6 family.</text>
</comment>
<accession>M7NGD0</accession>
<dbReference type="PANTHER" id="PTHR33269:SF17">
    <property type="entry name" value="NADH-UBIQUINONE OXIDOREDUCTASE CHAIN 6"/>
    <property type="match status" value="1"/>
</dbReference>
<dbReference type="AlphaFoldDB" id="M7NGD0"/>
<organism evidence="4 5">
    <name type="scientific">Cesiribacter andamanensis AMV16</name>
    <dbReference type="NCBI Taxonomy" id="1279009"/>
    <lineage>
        <taxon>Bacteria</taxon>
        <taxon>Pseudomonadati</taxon>
        <taxon>Bacteroidota</taxon>
        <taxon>Cytophagia</taxon>
        <taxon>Cytophagales</taxon>
        <taxon>Cesiribacteraceae</taxon>
        <taxon>Cesiribacter</taxon>
    </lineage>
</organism>
<comment type="caution">
    <text evidence="4">The sequence shown here is derived from an EMBL/GenBank/DDBJ whole genome shotgun (WGS) entry which is preliminary data.</text>
</comment>
<evidence type="ECO:0000256" key="1">
    <source>
        <dbReference type="ARBA" id="ARBA00005698"/>
    </source>
</evidence>
<keyword evidence="2" id="KW-1003">Cell membrane</keyword>
<dbReference type="Proteomes" id="UP000011910">
    <property type="component" value="Unassembled WGS sequence"/>
</dbReference>
<feature type="transmembrane region" description="Helical" evidence="2">
    <location>
        <begin position="143"/>
        <end position="165"/>
    </location>
</feature>
<comment type="subcellular location">
    <subcellularLocation>
        <location evidence="2">Cell membrane</location>
        <topology evidence="2">Multi-pass membrane protein</topology>
    </subcellularLocation>
</comment>
<keyword evidence="2" id="KW-0520">NAD</keyword>
<dbReference type="PATRIC" id="fig|1279009.4.peg.4039"/>
<dbReference type="EC" id="7.1.1.-" evidence="2"/>
<keyword evidence="2" id="KW-0874">Quinone</keyword>
<evidence type="ECO:0000256" key="2">
    <source>
        <dbReference type="RuleBase" id="RU004429"/>
    </source>
</evidence>
<comment type="catalytic activity">
    <reaction evidence="2">
        <text>a quinone + NADH + 5 H(+)(in) = a quinol + NAD(+) + 4 H(+)(out)</text>
        <dbReference type="Rhea" id="RHEA:57888"/>
        <dbReference type="ChEBI" id="CHEBI:15378"/>
        <dbReference type="ChEBI" id="CHEBI:24646"/>
        <dbReference type="ChEBI" id="CHEBI:57540"/>
        <dbReference type="ChEBI" id="CHEBI:57945"/>
        <dbReference type="ChEBI" id="CHEBI:132124"/>
    </reaction>
</comment>
<comment type="function">
    <text evidence="2">NDH-1 shuttles electrons from NADH, via FMN and iron-sulfur (Fe-S) centers, to quinones in the respiratory chain. Couples the redox reaction to proton translocation (for every two electrons transferred, four hydrogen ions are translocated across the cytoplasmic membrane), and thus conserves the redox energy in a proton gradient.</text>
</comment>
<dbReference type="InterPro" id="IPR042106">
    <property type="entry name" value="Nuo/plastoQ_OxRdtase_6_NuoJ"/>
</dbReference>
<evidence type="ECO:0000313" key="5">
    <source>
        <dbReference type="Proteomes" id="UP000011910"/>
    </source>
</evidence>
<dbReference type="GO" id="GO:0048038">
    <property type="term" value="F:quinone binding"/>
    <property type="evidence" value="ECO:0007669"/>
    <property type="project" value="UniProtKB-UniRule"/>
</dbReference>
<feature type="transmembrane region" description="Helical" evidence="2">
    <location>
        <begin position="27"/>
        <end position="46"/>
    </location>
</feature>
<feature type="region of interest" description="Disordered" evidence="3">
    <location>
        <begin position="169"/>
        <end position="193"/>
    </location>
</feature>
<dbReference type="InterPro" id="IPR001457">
    <property type="entry name" value="NADH_UbQ/plastoQ_OxRdtase_su6"/>
</dbReference>
<feature type="transmembrane region" description="Helical" evidence="2">
    <location>
        <begin position="91"/>
        <end position="113"/>
    </location>
</feature>
<keyword evidence="4" id="KW-0830">Ubiquinone</keyword>
<gene>
    <name evidence="4" type="ORF">ADICEAN_04004</name>
</gene>
<dbReference type="EMBL" id="AODQ01000173">
    <property type="protein sequence ID" value="EMR00880.1"/>
    <property type="molecule type" value="Genomic_DNA"/>
</dbReference>